<keyword evidence="10" id="KW-0997">Cell inner membrane</keyword>
<evidence type="ECO:0000256" key="8">
    <source>
        <dbReference type="ARBA" id="ARBA00022989"/>
    </source>
</evidence>
<comment type="subcellular location">
    <subcellularLocation>
        <location evidence="10">Cell inner membrane</location>
        <topology evidence="10">Multi-pass membrane protein</topology>
    </subcellularLocation>
    <subcellularLocation>
        <location evidence="2">Cell membrane</location>
        <topology evidence="2">Multi-pass membrane protein</topology>
    </subcellularLocation>
</comment>
<evidence type="ECO:0000259" key="11">
    <source>
        <dbReference type="PROSITE" id="PS50850"/>
    </source>
</evidence>
<dbReference type="InterPro" id="IPR001958">
    <property type="entry name" value="Tet-R_TetA/multi-R_MdtG-like"/>
</dbReference>
<keyword evidence="5 10" id="KW-0813">Transport</keyword>
<dbReference type="PROSITE" id="PS00216">
    <property type="entry name" value="SUGAR_TRANSPORT_1"/>
    <property type="match status" value="1"/>
</dbReference>
<keyword evidence="8 10" id="KW-1133">Transmembrane helix</keyword>
<dbReference type="CDD" id="cd17320">
    <property type="entry name" value="MFS_MdfA_MDR_like"/>
    <property type="match status" value="1"/>
</dbReference>
<proteinExistence type="inferred from homology"/>
<comment type="similarity">
    <text evidence="3 10">Belongs to the major facilitator superfamily. Bcr/CmlA family.</text>
</comment>
<dbReference type="InterPro" id="IPR011701">
    <property type="entry name" value="MFS"/>
</dbReference>
<dbReference type="Proteomes" id="UP000323671">
    <property type="component" value="Chromosome"/>
</dbReference>
<dbReference type="KEGG" id="otr:OTERR_30030"/>
<feature type="transmembrane region" description="Helical" evidence="10">
    <location>
        <begin position="212"/>
        <end position="240"/>
    </location>
</feature>
<sequence length="400" mass="40743">MSRPTPILAVLLTTLVALGPLSTDFYLPSLPAITAAFATDGAHTQLTLSVYLAGFAVAQLVVGPLADRFGRRPVVLGGLIVYLLASLACCAAPSIEALILARLVQALGACVGPVLGRTIVRDVWGPADAARVLAYVSGAMALAPLIGPFLGGLLTVFFGWQANFAALALFSALQIAATWRWLAESNPHPDPTATQLARIAANYRRLLADRAYLGYLLCQSFAYSALFAFISGSAFVLIGHFGLAPATYGLCFGVVVTGYMAGSALSGRLVGRFGSDRLLFAGGLVGAGAGLAMWALAASPLASVAALLGPMVFVTVALGLVMPNATGRALAPYPQMAGAASSLIGFAQMSIAALIGIVVGHGLEDGGQGALTLLPAAIAACGVLVPLCYLALVRPAHAPA</sequence>
<feature type="domain" description="Major facilitator superfamily (MFS) profile" evidence="11">
    <location>
        <begin position="8"/>
        <end position="394"/>
    </location>
</feature>
<dbReference type="InterPro" id="IPR005829">
    <property type="entry name" value="Sugar_transporter_CS"/>
</dbReference>
<feature type="transmembrane region" description="Helical" evidence="10">
    <location>
        <begin position="343"/>
        <end position="363"/>
    </location>
</feature>
<feature type="transmembrane region" description="Helical" evidence="10">
    <location>
        <begin position="246"/>
        <end position="266"/>
    </location>
</feature>
<dbReference type="GO" id="GO:0042910">
    <property type="term" value="F:xenobiotic transmembrane transporter activity"/>
    <property type="evidence" value="ECO:0007669"/>
    <property type="project" value="InterPro"/>
</dbReference>
<reference evidence="12 13" key="1">
    <citation type="submission" date="2017-07" db="EMBL/GenBank/DDBJ databases">
        <title>Complete genome sequence of Oryzomicrobium terrae TPP412.</title>
        <authorList>
            <person name="Chiu L.-W."/>
            <person name="Lo K.-J."/>
            <person name="Tsai Y.-M."/>
            <person name="Lin S.-S."/>
            <person name="Kuo C.-H."/>
            <person name="Liu C.-T."/>
        </authorList>
    </citation>
    <scope>NUCLEOTIDE SEQUENCE [LARGE SCALE GENOMIC DNA]</scope>
    <source>
        <strain evidence="12 13">TPP412</strain>
    </source>
</reference>
<dbReference type="InterPro" id="IPR004812">
    <property type="entry name" value="Efflux_drug-R_Bcr/CmlA"/>
</dbReference>
<dbReference type="GO" id="GO:0005886">
    <property type="term" value="C:plasma membrane"/>
    <property type="evidence" value="ECO:0007669"/>
    <property type="project" value="UniProtKB-SubCell"/>
</dbReference>
<feature type="transmembrane region" description="Helical" evidence="10">
    <location>
        <begin position="369"/>
        <end position="392"/>
    </location>
</feature>
<protein>
    <recommendedName>
        <fullName evidence="10">Bcr/CflA family efflux transporter</fullName>
    </recommendedName>
</protein>
<feature type="transmembrane region" description="Helical" evidence="10">
    <location>
        <begin position="46"/>
        <end position="66"/>
    </location>
</feature>
<dbReference type="RefSeq" id="WP_149426305.1">
    <property type="nucleotide sequence ID" value="NZ_CP022579.1"/>
</dbReference>
<evidence type="ECO:0000256" key="1">
    <source>
        <dbReference type="ARBA" id="ARBA00003279"/>
    </source>
</evidence>
<evidence type="ECO:0000256" key="5">
    <source>
        <dbReference type="ARBA" id="ARBA00022448"/>
    </source>
</evidence>
<dbReference type="InterPro" id="IPR020846">
    <property type="entry name" value="MFS_dom"/>
</dbReference>
<dbReference type="GO" id="GO:1990961">
    <property type="term" value="P:xenobiotic detoxification by transmembrane export across the plasma membrane"/>
    <property type="evidence" value="ECO:0007669"/>
    <property type="project" value="InterPro"/>
</dbReference>
<feature type="transmembrane region" description="Helical" evidence="10">
    <location>
        <begin position="132"/>
        <end position="158"/>
    </location>
</feature>
<dbReference type="Gene3D" id="1.20.1720.10">
    <property type="entry name" value="Multidrug resistance protein D"/>
    <property type="match status" value="1"/>
</dbReference>
<evidence type="ECO:0000256" key="6">
    <source>
        <dbReference type="ARBA" id="ARBA00022475"/>
    </source>
</evidence>
<name>A0A5C1ECZ3_9RHOO</name>
<dbReference type="PRINTS" id="PR01035">
    <property type="entry name" value="TCRTETA"/>
</dbReference>
<dbReference type="AlphaFoldDB" id="A0A5C1ECZ3"/>
<dbReference type="PANTHER" id="PTHR23502:SF132">
    <property type="entry name" value="POLYAMINE TRANSPORTER 2-RELATED"/>
    <property type="match status" value="1"/>
</dbReference>
<dbReference type="PANTHER" id="PTHR23502">
    <property type="entry name" value="MAJOR FACILITATOR SUPERFAMILY"/>
    <property type="match status" value="1"/>
</dbReference>
<evidence type="ECO:0000313" key="12">
    <source>
        <dbReference type="EMBL" id="QEL66479.1"/>
    </source>
</evidence>
<evidence type="ECO:0000256" key="3">
    <source>
        <dbReference type="ARBA" id="ARBA00006236"/>
    </source>
</evidence>
<feature type="transmembrane region" description="Helical" evidence="10">
    <location>
        <begin position="303"/>
        <end position="322"/>
    </location>
</feature>
<dbReference type="InterPro" id="IPR036259">
    <property type="entry name" value="MFS_trans_sf"/>
</dbReference>
<feature type="transmembrane region" description="Helical" evidence="10">
    <location>
        <begin position="73"/>
        <end position="95"/>
    </location>
</feature>
<evidence type="ECO:0000256" key="2">
    <source>
        <dbReference type="ARBA" id="ARBA00004651"/>
    </source>
</evidence>
<feature type="transmembrane region" description="Helical" evidence="10">
    <location>
        <begin position="278"/>
        <end position="297"/>
    </location>
</feature>
<dbReference type="SUPFAM" id="SSF103473">
    <property type="entry name" value="MFS general substrate transporter"/>
    <property type="match status" value="1"/>
</dbReference>
<gene>
    <name evidence="12" type="primary">bcr</name>
    <name evidence="12" type="ORF">OTERR_30030</name>
</gene>
<evidence type="ECO:0000256" key="9">
    <source>
        <dbReference type="ARBA" id="ARBA00023136"/>
    </source>
</evidence>
<organism evidence="12 13">
    <name type="scientific">Oryzomicrobium terrae</name>
    <dbReference type="NCBI Taxonomy" id="1735038"/>
    <lineage>
        <taxon>Bacteria</taxon>
        <taxon>Pseudomonadati</taxon>
        <taxon>Pseudomonadota</taxon>
        <taxon>Betaproteobacteria</taxon>
        <taxon>Rhodocyclales</taxon>
        <taxon>Rhodocyclaceae</taxon>
        <taxon>Oryzomicrobium</taxon>
    </lineage>
</organism>
<dbReference type="GO" id="GO:0015385">
    <property type="term" value="F:sodium:proton antiporter activity"/>
    <property type="evidence" value="ECO:0007669"/>
    <property type="project" value="TreeGrafter"/>
</dbReference>
<dbReference type="EMBL" id="CP022579">
    <property type="protein sequence ID" value="QEL66479.1"/>
    <property type="molecule type" value="Genomic_DNA"/>
</dbReference>
<keyword evidence="9 10" id="KW-0472">Membrane</keyword>
<accession>A0A5C1ECZ3</accession>
<evidence type="ECO:0000256" key="7">
    <source>
        <dbReference type="ARBA" id="ARBA00022692"/>
    </source>
</evidence>
<comment type="function">
    <text evidence="1">Resistance to tetracycline by an active tetracycline efflux. This is an energy-dependent process that decreases the accumulation of the antibiotic in whole cells. This protein functions as a metal-tetracycline/H(+) antiporter.</text>
</comment>
<dbReference type="NCBIfam" id="TIGR00710">
    <property type="entry name" value="efflux_Bcr_CflA"/>
    <property type="match status" value="1"/>
</dbReference>
<comment type="caution">
    <text evidence="10">Lacks conserved residue(s) required for the propagation of feature annotation.</text>
</comment>
<keyword evidence="13" id="KW-1185">Reference proteome</keyword>
<evidence type="ECO:0000256" key="4">
    <source>
        <dbReference type="ARBA" id="ARBA00007520"/>
    </source>
</evidence>
<dbReference type="Pfam" id="PF07690">
    <property type="entry name" value="MFS_1"/>
    <property type="match status" value="1"/>
</dbReference>
<comment type="similarity">
    <text evidence="4">Belongs to the major facilitator superfamily. TCR/Tet family.</text>
</comment>
<evidence type="ECO:0000256" key="10">
    <source>
        <dbReference type="RuleBase" id="RU365088"/>
    </source>
</evidence>
<keyword evidence="6" id="KW-1003">Cell membrane</keyword>
<dbReference type="PROSITE" id="PS50850">
    <property type="entry name" value="MFS"/>
    <property type="match status" value="1"/>
</dbReference>
<dbReference type="FunFam" id="1.20.1720.10:FF:000005">
    <property type="entry name" value="Bcr/CflA family efflux transporter"/>
    <property type="match status" value="1"/>
</dbReference>
<keyword evidence="7 10" id="KW-0812">Transmembrane</keyword>
<evidence type="ECO:0000313" key="13">
    <source>
        <dbReference type="Proteomes" id="UP000323671"/>
    </source>
</evidence>